<dbReference type="Pfam" id="PF18728">
    <property type="entry name" value="HEPN_AbiV"/>
    <property type="match status" value="1"/>
</dbReference>
<gene>
    <name evidence="1" type="ORF">P3TCK_08758</name>
</gene>
<dbReference type="EMBL" id="AAPH01000048">
    <property type="protein sequence ID" value="EAS40764.1"/>
    <property type="molecule type" value="Genomic_DNA"/>
</dbReference>
<dbReference type="Proteomes" id="UP000003789">
    <property type="component" value="Unassembled WGS sequence"/>
</dbReference>
<dbReference type="NCBIfam" id="TIGR04498">
    <property type="entry name" value="AbiV_defense"/>
    <property type="match status" value="1"/>
</dbReference>
<dbReference type="InterPro" id="IPR030987">
    <property type="entry name" value="AbiV"/>
</dbReference>
<dbReference type="AlphaFoldDB" id="Q1YWT8"/>
<proteinExistence type="predicted"/>
<organism evidence="1 2">
    <name type="scientific">Photobacterium profundum 3TCK</name>
    <dbReference type="NCBI Taxonomy" id="314280"/>
    <lineage>
        <taxon>Bacteria</taxon>
        <taxon>Pseudomonadati</taxon>
        <taxon>Pseudomonadota</taxon>
        <taxon>Gammaproteobacteria</taxon>
        <taxon>Vibrionales</taxon>
        <taxon>Vibrionaceae</taxon>
        <taxon>Photobacterium</taxon>
    </lineage>
</organism>
<name>Q1YWT8_9GAMM</name>
<accession>Q1YWT8</accession>
<dbReference type="HOGENOM" id="CLU_1137219_0_0_6"/>
<dbReference type="OrthoDB" id="5906511at2"/>
<evidence type="ECO:0000313" key="1">
    <source>
        <dbReference type="EMBL" id="EAS40764.1"/>
    </source>
</evidence>
<reference evidence="1 2" key="1">
    <citation type="submission" date="2006-03" db="EMBL/GenBank/DDBJ databases">
        <authorList>
            <person name="Bartlett D.H."/>
            <person name="Valle G."/>
            <person name="Lauro F.M."/>
            <person name="Vezzi A."/>
            <person name="Simonato F."/>
            <person name="Eloe E."/>
            <person name="Vitulo N."/>
            <person name="Stratton T.K."/>
            <person name="D'angelo M."/>
            <person name="Ferriera S."/>
            <person name="Johnson J."/>
            <person name="Kravitz S."/>
            <person name="Beeson K."/>
            <person name="Sutton G."/>
            <person name="Rogers Y."/>
            <person name="Friedman R."/>
            <person name="Frazier M."/>
            <person name="Venter J.C."/>
        </authorList>
    </citation>
    <scope>NUCLEOTIDE SEQUENCE [LARGE SCALE GENOMIC DNA]</scope>
    <source>
        <strain evidence="1 2">3TCK</strain>
    </source>
</reference>
<protein>
    <submittedName>
        <fullName evidence="1">Uncharacterized protein</fullName>
    </submittedName>
</protein>
<evidence type="ECO:0000313" key="2">
    <source>
        <dbReference type="Proteomes" id="UP000003789"/>
    </source>
</evidence>
<dbReference type="RefSeq" id="WP_006229747.1">
    <property type="nucleotide sequence ID" value="NZ_CH724134.1"/>
</dbReference>
<comment type="caution">
    <text evidence="1">The sequence shown here is derived from an EMBL/GenBank/DDBJ whole genome shotgun (WGS) entry which is preliminary data.</text>
</comment>
<sequence length="244" mass="28300">MANKAFKSDSQRLAFSLRSSIAKRRSHLNAALCLLRNIVTQSKINNLKPEKLAEGAMKCIINAQELCQEAKLLHEHEMYSRSYALSHFAREELSKALMLYVAMIKVVNKGKIDWKQLNRQFRDHKEKIEHDKALTYWYLKLNGGENEFNEQELFSGVEFANHRKNECLYVDWQEGGFVSPSQLITKELSHRNLNIAGIKVTHLSEQLLKLNKLLELDRKSVQALFGKEFLEDPKGFMFERCGLK</sequence>